<name>A0A6G1EFH9_9ORYZ</name>
<dbReference type="AlphaFoldDB" id="A0A6G1EFH9"/>
<proteinExistence type="predicted"/>
<gene>
    <name evidence="2" type="ORF">E2562_005305</name>
</gene>
<feature type="compositionally biased region" description="Basic residues" evidence="1">
    <location>
        <begin position="28"/>
        <end position="39"/>
    </location>
</feature>
<keyword evidence="3" id="KW-1185">Reference proteome</keyword>
<dbReference type="Proteomes" id="UP000479710">
    <property type="component" value="Unassembled WGS sequence"/>
</dbReference>
<sequence>MDQRRIGGSPRHSLQPLRTPPLPPSRRYPARCRSHHHLPPLRMPPPPPTRVLALQVPSNGSTAPPPRL</sequence>
<comment type="caution">
    <text evidence="2">The sequence shown here is derived from an EMBL/GenBank/DDBJ whole genome shotgun (WGS) entry which is preliminary data.</text>
</comment>
<accession>A0A6G1EFH9</accession>
<organism evidence="2 3">
    <name type="scientific">Oryza meyeriana var. granulata</name>
    <dbReference type="NCBI Taxonomy" id="110450"/>
    <lineage>
        <taxon>Eukaryota</taxon>
        <taxon>Viridiplantae</taxon>
        <taxon>Streptophyta</taxon>
        <taxon>Embryophyta</taxon>
        <taxon>Tracheophyta</taxon>
        <taxon>Spermatophyta</taxon>
        <taxon>Magnoliopsida</taxon>
        <taxon>Liliopsida</taxon>
        <taxon>Poales</taxon>
        <taxon>Poaceae</taxon>
        <taxon>BOP clade</taxon>
        <taxon>Oryzoideae</taxon>
        <taxon>Oryzeae</taxon>
        <taxon>Oryzinae</taxon>
        <taxon>Oryza</taxon>
        <taxon>Oryza meyeriana</taxon>
    </lineage>
</organism>
<evidence type="ECO:0000313" key="2">
    <source>
        <dbReference type="EMBL" id="KAF0923346.1"/>
    </source>
</evidence>
<evidence type="ECO:0000256" key="1">
    <source>
        <dbReference type="SAM" id="MobiDB-lite"/>
    </source>
</evidence>
<dbReference type="EMBL" id="SPHZ02000003">
    <property type="protein sequence ID" value="KAF0923346.1"/>
    <property type="molecule type" value="Genomic_DNA"/>
</dbReference>
<protein>
    <submittedName>
        <fullName evidence="2">Uncharacterized protein</fullName>
    </submittedName>
</protein>
<evidence type="ECO:0000313" key="3">
    <source>
        <dbReference type="Proteomes" id="UP000479710"/>
    </source>
</evidence>
<reference evidence="2 3" key="1">
    <citation type="submission" date="2019-11" db="EMBL/GenBank/DDBJ databases">
        <title>Whole genome sequence of Oryza granulata.</title>
        <authorList>
            <person name="Li W."/>
        </authorList>
    </citation>
    <scope>NUCLEOTIDE SEQUENCE [LARGE SCALE GENOMIC DNA]</scope>
    <source>
        <strain evidence="3">cv. Menghai</strain>
        <tissue evidence="2">Leaf</tissue>
    </source>
</reference>
<feature type="region of interest" description="Disordered" evidence="1">
    <location>
        <begin position="1"/>
        <end position="68"/>
    </location>
</feature>